<gene>
    <name evidence="1" type="ORF">MUB52_16780</name>
</gene>
<evidence type="ECO:0000313" key="2">
    <source>
        <dbReference type="Proteomes" id="UP001208690"/>
    </source>
</evidence>
<protein>
    <submittedName>
        <fullName evidence="1">Uncharacterized protein</fullName>
    </submittedName>
</protein>
<dbReference type="RefSeq" id="WP_263845405.1">
    <property type="nucleotide sequence ID" value="NZ_JALIEB010000012.1"/>
</dbReference>
<keyword evidence="2" id="KW-1185">Reference proteome</keyword>
<evidence type="ECO:0000313" key="1">
    <source>
        <dbReference type="EMBL" id="MCV3273088.1"/>
    </source>
</evidence>
<reference evidence="1 2" key="1">
    <citation type="submission" date="2022-04" db="EMBL/GenBank/DDBJ databases">
        <title>Roseobacter sp. WL0113 is a bacterium isolated from neritic sediment.</title>
        <authorList>
            <person name="Wang L."/>
            <person name="He W."/>
            <person name="Zhang D.-F."/>
        </authorList>
    </citation>
    <scope>NUCLEOTIDE SEQUENCE [LARGE SCALE GENOMIC DNA]</scope>
    <source>
        <strain evidence="1 2">WL0113</strain>
    </source>
</reference>
<proteinExistence type="predicted"/>
<name>A0ABT3BHN8_9RHOB</name>
<dbReference type="Proteomes" id="UP001208690">
    <property type="component" value="Unassembled WGS sequence"/>
</dbReference>
<accession>A0ABT3BHN8</accession>
<organism evidence="1 2">
    <name type="scientific">Roseobacter sinensis</name>
    <dbReference type="NCBI Taxonomy" id="2931391"/>
    <lineage>
        <taxon>Bacteria</taxon>
        <taxon>Pseudomonadati</taxon>
        <taxon>Pseudomonadota</taxon>
        <taxon>Alphaproteobacteria</taxon>
        <taxon>Rhodobacterales</taxon>
        <taxon>Roseobacteraceae</taxon>
        <taxon>Roseobacter</taxon>
    </lineage>
</organism>
<sequence>MAKQRKSYHLEVSIDDEMTKERMLGVAERAAMATGLYILHIGGHSRVKYPNSVHWHFKRDKKEAGLIDATFWKEGVKFWLIVRNNEPPWVHQTAPLLRKALESELSAL</sequence>
<dbReference type="EMBL" id="JALIEB010000012">
    <property type="protein sequence ID" value="MCV3273088.1"/>
    <property type="molecule type" value="Genomic_DNA"/>
</dbReference>
<comment type="caution">
    <text evidence="1">The sequence shown here is derived from an EMBL/GenBank/DDBJ whole genome shotgun (WGS) entry which is preliminary data.</text>
</comment>